<dbReference type="NCBIfam" id="TIGR00035">
    <property type="entry name" value="asp_race"/>
    <property type="match status" value="1"/>
</dbReference>
<dbReference type="GO" id="GO:0047689">
    <property type="term" value="F:aspartate racemase activity"/>
    <property type="evidence" value="ECO:0007669"/>
    <property type="project" value="UniProtKB-EC"/>
</dbReference>
<organism evidence="3 4">
    <name type="scientific">Achromobacter anxifer</name>
    <dbReference type="NCBI Taxonomy" id="1287737"/>
    <lineage>
        <taxon>Bacteria</taxon>
        <taxon>Pseudomonadati</taxon>
        <taxon>Pseudomonadota</taxon>
        <taxon>Betaproteobacteria</taxon>
        <taxon>Burkholderiales</taxon>
        <taxon>Alcaligenaceae</taxon>
        <taxon>Achromobacter</taxon>
    </lineage>
</organism>
<name>A0A6S7CZT4_9BURK</name>
<accession>A0A6S7CZT4</accession>
<evidence type="ECO:0000256" key="1">
    <source>
        <dbReference type="ARBA" id="ARBA00007847"/>
    </source>
</evidence>
<evidence type="ECO:0000256" key="2">
    <source>
        <dbReference type="ARBA" id="ARBA00023235"/>
    </source>
</evidence>
<sequence>MTMIGVLGGMGPLATVDFMGRVVRLTQGARDQDHLPMMVASLPHTPDRSSAILGDGLDPLPALYAGVDLLNRSGVGLLVVPCNSAHHWYEQMRRRSAAPMLHIGEVCADAVPQGSGKVAVLATRGTLVSGFYQASLRERGIDFLVPDALEQARISACIAQVKAGDLAAAARLLEQALRRLEAGGATAAVMGCTEIPLAAGAIPQAPMPLIDSTQELAAATVRYALTRGWNVSA</sequence>
<dbReference type="PANTHER" id="PTHR21198:SF7">
    <property type="entry name" value="ASPARTATE-GLUTAMATE RACEMASE FAMILY"/>
    <property type="match status" value="1"/>
</dbReference>
<reference evidence="3 4" key="1">
    <citation type="submission" date="2020-04" db="EMBL/GenBank/DDBJ databases">
        <authorList>
            <person name="De Canck E."/>
        </authorList>
    </citation>
    <scope>NUCLEOTIDE SEQUENCE [LARGE SCALE GENOMIC DNA]</scope>
    <source>
        <strain evidence="3 4">LMG 26858</strain>
    </source>
</reference>
<proteinExistence type="inferred from homology"/>
<keyword evidence="2 3" id="KW-0413">Isomerase</keyword>
<dbReference type="AlphaFoldDB" id="A0A6S7CZT4"/>
<keyword evidence="4" id="KW-1185">Reference proteome</keyword>
<dbReference type="InterPro" id="IPR004380">
    <property type="entry name" value="Asp_race"/>
</dbReference>
<dbReference type="Proteomes" id="UP000494117">
    <property type="component" value="Unassembled WGS sequence"/>
</dbReference>
<dbReference type="EC" id="5.1.1.13" evidence="3"/>
<dbReference type="Pfam" id="PF01177">
    <property type="entry name" value="Asp_Glu_race"/>
    <property type="match status" value="1"/>
</dbReference>
<dbReference type="InterPro" id="IPR001920">
    <property type="entry name" value="Asp/Glu_race"/>
</dbReference>
<dbReference type="Gene3D" id="3.40.50.1860">
    <property type="match status" value="2"/>
</dbReference>
<evidence type="ECO:0000313" key="3">
    <source>
        <dbReference type="EMBL" id="CAB3872443.1"/>
    </source>
</evidence>
<evidence type="ECO:0000313" key="4">
    <source>
        <dbReference type="Proteomes" id="UP000494117"/>
    </source>
</evidence>
<dbReference type="SUPFAM" id="SSF53681">
    <property type="entry name" value="Aspartate/glutamate racemase"/>
    <property type="match status" value="2"/>
</dbReference>
<gene>
    <name evidence="3" type="ORF">LMG26858_02800</name>
</gene>
<dbReference type="PANTHER" id="PTHR21198">
    <property type="entry name" value="GLUTAMATE RACEMASE"/>
    <property type="match status" value="1"/>
</dbReference>
<dbReference type="InterPro" id="IPR015942">
    <property type="entry name" value="Asp/Glu/hydantoin_racemase"/>
</dbReference>
<comment type="similarity">
    <text evidence="1">Belongs to the aspartate/glutamate racemases family.</text>
</comment>
<protein>
    <submittedName>
        <fullName evidence="3">Aspartate racemase</fullName>
        <ecNumber evidence="3">5.1.1.13</ecNumber>
    </submittedName>
</protein>
<dbReference type="EMBL" id="CADILG010000019">
    <property type="protein sequence ID" value="CAB3872443.1"/>
    <property type="molecule type" value="Genomic_DNA"/>
</dbReference>
<dbReference type="RefSeq" id="WP_175207645.1">
    <property type="nucleotide sequence ID" value="NZ_CADILG010000019.1"/>
</dbReference>